<dbReference type="Proteomes" id="UP000799767">
    <property type="component" value="Unassembled WGS sequence"/>
</dbReference>
<evidence type="ECO:0000313" key="1">
    <source>
        <dbReference type="EMBL" id="KAF2484554.1"/>
    </source>
</evidence>
<dbReference type="RefSeq" id="XP_033591123.1">
    <property type="nucleotide sequence ID" value="XM_033735368.1"/>
</dbReference>
<evidence type="ECO:0008006" key="3">
    <source>
        <dbReference type="Google" id="ProtNLM"/>
    </source>
</evidence>
<evidence type="ECO:0000313" key="2">
    <source>
        <dbReference type="Proteomes" id="UP000799767"/>
    </source>
</evidence>
<organism evidence="1 2">
    <name type="scientific">Neohortaea acidophila</name>
    <dbReference type="NCBI Taxonomy" id="245834"/>
    <lineage>
        <taxon>Eukaryota</taxon>
        <taxon>Fungi</taxon>
        <taxon>Dikarya</taxon>
        <taxon>Ascomycota</taxon>
        <taxon>Pezizomycotina</taxon>
        <taxon>Dothideomycetes</taxon>
        <taxon>Dothideomycetidae</taxon>
        <taxon>Mycosphaerellales</taxon>
        <taxon>Teratosphaeriaceae</taxon>
        <taxon>Neohortaea</taxon>
    </lineage>
</organism>
<sequence length="238" mass="27144">MGLLEIPTELRMHIFEHLADLSYGRDETIGPNVRLTPAICRVCHTIRKETLPLYAKTSSFSIQTDDNLHVSNTRVQAWLQALGPTALSKVENLHLSKHWKLKQPSRWQGHVGFYVRLQLVRKVWQCTAGTYPIANDMRGMRLESVDLLRHVILRQLRPASAYTDLKCLTSSDVEFIINAMEIVASHPIPTFDTEQSEAGRQRRRGLWATMEGKVLALQASFDEEANVQPRSKGFHTPY</sequence>
<reference evidence="1" key="1">
    <citation type="journal article" date="2020" name="Stud. Mycol.">
        <title>101 Dothideomycetes genomes: a test case for predicting lifestyles and emergence of pathogens.</title>
        <authorList>
            <person name="Haridas S."/>
            <person name="Albert R."/>
            <person name="Binder M."/>
            <person name="Bloem J."/>
            <person name="Labutti K."/>
            <person name="Salamov A."/>
            <person name="Andreopoulos B."/>
            <person name="Baker S."/>
            <person name="Barry K."/>
            <person name="Bills G."/>
            <person name="Bluhm B."/>
            <person name="Cannon C."/>
            <person name="Castanera R."/>
            <person name="Culley D."/>
            <person name="Daum C."/>
            <person name="Ezra D."/>
            <person name="Gonzalez J."/>
            <person name="Henrissat B."/>
            <person name="Kuo A."/>
            <person name="Liang C."/>
            <person name="Lipzen A."/>
            <person name="Lutzoni F."/>
            <person name="Magnuson J."/>
            <person name="Mondo S."/>
            <person name="Nolan M."/>
            <person name="Ohm R."/>
            <person name="Pangilinan J."/>
            <person name="Park H.-J."/>
            <person name="Ramirez L."/>
            <person name="Alfaro M."/>
            <person name="Sun H."/>
            <person name="Tritt A."/>
            <person name="Yoshinaga Y."/>
            <person name="Zwiers L.-H."/>
            <person name="Turgeon B."/>
            <person name="Goodwin S."/>
            <person name="Spatafora J."/>
            <person name="Crous P."/>
            <person name="Grigoriev I."/>
        </authorList>
    </citation>
    <scope>NUCLEOTIDE SEQUENCE</scope>
    <source>
        <strain evidence="1">CBS 113389</strain>
    </source>
</reference>
<proteinExistence type="predicted"/>
<dbReference type="AlphaFoldDB" id="A0A6A6PXU5"/>
<name>A0A6A6PXU5_9PEZI</name>
<gene>
    <name evidence="1" type="ORF">BDY17DRAFT_309761</name>
</gene>
<dbReference type="OrthoDB" id="3849578at2759"/>
<dbReference type="GeneID" id="54476370"/>
<keyword evidence="2" id="KW-1185">Reference proteome</keyword>
<dbReference type="EMBL" id="MU001634">
    <property type="protein sequence ID" value="KAF2484554.1"/>
    <property type="molecule type" value="Genomic_DNA"/>
</dbReference>
<protein>
    <recommendedName>
        <fullName evidence="3">F-box domain-containing protein</fullName>
    </recommendedName>
</protein>
<accession>A0A6A6PXU5</accession>